<evidence type="ECO:0000256" key="1">
    <source>
        <dbReference type="SAM" id="MobiDB-lite"/>
    </source>
</evidence>
<dbReference type="Gene3D" id="1.20.1660.10">
    <property type="entry name" value="Hypothetical protein (EF3068)"/>
    <property type="match status" value="1"/>
</dbReference>
<evidence type="ECO:0000313" key="2">
    <source>
        <dbReference type="EMBL" id="CEK61055.1"/>
    </source>
</evidence>
<protein>
    <submittedName>
        <fullName evidence="2">Uncharacterized protein</fullName>
    </submittedName>
</protein>
<feature type="compositionally biased region" description="Polar residues" evidence="1">
    <location>
        <begin position="80"/>
        <end position="92"/>
    </location>
</feature>
<feature type="compositionally biased region" description="Basic and acidic residues" evidence="1">
    <location>
        <begin position="24"/>
        <end position="49"/>
    </location>
</feature>
<feature type="region of interest" description="Disordered" evidence="1">
    <location>
        <begin position="1"/>
        <end position="92"/>
    </location>
</feature>
<dbReference type="EMBL" id="HACG01014190">
    <property type="protein sequence ID" value="CEK61055.1"/>
    <property type="molecule type" value="Transcribed_RNA"/>
</dbReference>
<name>A0A0B6YZY8_9EUPU</name>
<dbReference type="AlphaFoldDB" id="A0A0B6YZY8"/>
<organism evidence="2">
    <name type="scientific">Arion vulgaris</name>
    <dbReference type="NCBI Taxonomy" id="1028688"/>
    <lineage>
        <taxon>Eukaryota</taxon>
        <taxon>Metazoa</taxon>
        <taxon>Spiralia</taxon>
        <taxon>Lophotrochozoa</taxon>
        <taxon>Mollusca</taxon>
        <taxon>Gastropoda</taxon>
        <taxon>Heterobranchia</taxon>
        <taxon>Euthyneura</taxon>
        <taxon>Panpulmonata</taxon>
        <taxon>Eupulmonata</taxon>
        <taxon>Stylommatophora</taxon>
        <taxon>Helicina</taxon>
        <taxon>Arionoidea</taxon>
        <taxon>Arionidae</taxon>
        <taxon>Arion</taxon>
    </lineage>
</organism>
<feature type="non-terminal residue" evidence="2">
    <location>
        <position position="157"/>
    </location>
</feature>
<sequence>KKIKHKEISEEHIASLIKTKRKTKGECVQDEPRLKHTKTERSNGDEHQKTSKRSTVQSKRSRNNISDHDKSAHTSEPSKQDSNSAQNGQTLNSKDLLVKYNKRLEDLKQNSVYLTTSIFEILCNRYEMSRNDSKAAVMSKYMRNKFAYFGIATPVRK</sequence>
<accession>A0A0B6YZY8</accession>
<feature type="compositionally biased region" description="Basic and acidic residues" evidence="1">
    <location>
        <begin position="1"/>
        <end position="13"/>
    </location>
</feature>
<feature type="non-terminal residue" evidence="2">
    <location>
        <position position="1"/>
    </location>
</feature>
<gene>
    <name evidence="2" type="primary">ORF41166</name>
</gene>
<feature type="compositionally biased region" description="Basic and acidic residues" evidence="1">
    <location>
        <begin position="65"/>
        <end position="79"/>
    </location>
</feature>
<proteinExistence type="predicted"/>
<reference evidence="2" key="1">
    <citation type="submission" date="2014-12" db="EMBL/GenBank/DDBJ databases">
        <title>Insight into the proteome of Arion vulgaris.</title>
        <authorList>
            <person name="Aradska J."/>
            <person name="Bulat T."/>
            <person name="Smidak R."/>
            <person name="Sarate P."/>
            <person name="Gangsoo J."/>
            <person name="Sialana F."/>
            <person name="Bilban M."/>
            <person name="Lubec G."/>
        </authorList>
    </citation>
    <scope>NUCLEOTIDE SEQUENCE</scope>
    <source>
        <tissue evidence="2">Skin</tissue>
    </source>
</reference>